<sequence length="78" mass="9042">MVWLLCKIHIEFLFFNPGIETEANIPGFDRTRLLTKCGLVTRGHVLRASIDWKRRVPDAFNARVRKADELHLPVSKAR</sequence>
<comment type="caution">
    <text evidence="1">The sequence shown here is derived from an EMBL/GenBank/DDBJ whole genome shotgun (WGS) entry which is preliminary data.</text>
</comment>
<dbReference type="AlphaFoldDB" id="A0A085VGN6"/>
<protein>
    <submittedName>
        <fullName evidence="1">Uncharacterized protein</fullName>
    </submittedName>
</protein>
<reference evidence="1 2" key="1">
    <citation type="submission" date="2014-07" db="EMBL/GenBank/DDBJ databases">
        <title>Draft Genome Sequences of Environmental Pseudomonas syringae strains.</title>
        <authorList>
            <person name="Baltrus D.A."/>
            <person name="Berge O."/>
            <person name="Morris C."/>
        </authorList>
    </citation>
    <scope>NUCLEOTIDE SEQUENCE [LARGE SCALE GENOMIC DNA]</scope>
    <source>
        <strain evidence="1 2">CEB003</strain>
    </source>
</reference>
<dbReference type="EMBL" id="JPQT01000052">
    <property type="protein sequence ID" value="KFE54599.1"/>
    <property type="molecule type" value="Genomic_DNA"/>
</dbReference>
<evidence type="ECO:0000313" key="2">
    <source>
        <dbReference type="Proteomes" id="UP000028643"/>
    </source>
</evidence>
<proteinExistence type="predicted"/>
<organism evidence="1 2">
    <name type="scientific">Pseudomonas syringae</name>
    <dbReference type="NCBI Taxonomy" id="317"/>
    <lineage>
        <taxon>Bacteria</taxon>
        <taxon>Pseudomonadati</taxon>
        <taxon>Pseudomonadota</taxon>
        <taxon>Gammaproteobacteria</taxon>
        <taxon>Pseudomonadales</taxon>
        <taxon>Pseudomonadaceae</taxon>
        <taxon>Pseudomonas</taxon>
    </lineage>
</organism>
<gene>
    <name evidence="1" type="ORF">IV02_03875</name>
</gene>
<dbReference type="PATRIC" id="fig|317.174.peg.782"/>
<evidence type="ECO:0000313" key="1">
    <source>
        <dbReference type="EMBL" id="KFE54599.1"/>
    </source>
</evidence>
<name>A0A085VGN6_PSESX</name>
<accession>A0A085VGN6</accession>
<dbReference type="Proteomes" id="UP000028643">
    <property type="component" value="Unassembled WGS sequence"/>
</dbReference>